<dbReference type="KEGG" id="fal:FRAAL1438"/>
<dbReference type="HOGENOM" id="CLU_3420976_0_0_11"/>
<evidence type="ECO:0000256" key="1">
    <source>
        <dbReference type="SAM" id="MobiDB-lite"/>
    </source>
</evidence>
<name>Q0RQS7_FRAAA</name>
<feature type="compositionally biased region" description="Gly residues" evidence="1">
    <location>
        <begin position="1"/>
        <end position="11"/>
    </location>
</feature>
<dbReference type="AlphaFoldDB" id="Q0RQS7"/>
<proteinExistence type="predicted"/>
<accession>Q0RQS7</accession>
<dbReference type="EMBL" id="CT573213">
    <property type="protein sequence ID" value="CAJ60096.1"/>
    <property type="molecule type" value="Genomic_DNA"/>
</dbReference>
<gene>
    <name evidence="2" type="ordered locus">FRAAL1438</name>
</gene>
<protein>
    <submittedName>
        <fullName evidence="2">Uncharacterized protein</fullName>
    </submittedName>
</protein>
<organism evidence="2 3">
    <name type="scientific">Frankia alni (strain DSM 45986 / CECT 9034 / ACN14a)</name>
    <dbReference type="NCBI Taxonomy" id="326424"/>
    <lineage>
        <taxon>Bacteria</taxon>
        <taxon>Bacillati</taxon>
        <taxon>Actinomycetota</taxon>
        <taxon>Actinomycetes</taxon>
        <taxon>Frankiales</taxon>
        <taxon>Frankiaceae</taxon>
        <taxon>Frankia</taxon>
    </lineage>
</organism>
<evidence type="ECO:0000313" key="2">
    <source>
        <dbReference type="EMBL" id="CAJ60096.1"/>
    </source>
</evidence>
<feature type="region of interest" description="Disordered" evidence="1">
    <location>
        <begin position="1"/>
        <end position="24"/>
    </location>
</feature>
<keyword evidence="3" id="KW-1185">Reference proteome</keyword>
<sequence length="24" mass="2113">MRPGAGTGGGAVAIAADLPGAESS</sequence>
<dbReference type="Proteomes" id="UP000000657">
    <property type="component" value="Chromosome"/>
</dbReference>
<dbReference type="STRING" id="326424.FRAAL1438"/>
<reference evidence="2 3" key="1">
    <citation type="journal article" date="2007" name="Genome Res.">
        <title>Genome characteristics of facultatively symbiotic Frankia sp. strains reflect host range and host plant biogeography.</title>
        <authorList>
            <person name="Normand P."/>
            <person name="Lapierre P."/>
            <person name="Tisa L.S."/>
            <person name="Gogarten J.P."/>
            <person name="Alloisio N."/>
            <person name="Bagnarol E."/>
            <person name="Bassi C.A."/>
            <person name="Berry A.M."/>
            <person name="Bickhart D.M."/>
            <person name="Choisne N."/>
            <person name="Couloux A."/>
            <person name="Cournoyer B."/>
            <person name="Cruveiller S."/>
            <person name="Daubin V."/>
            <person name="Demange N."/>
            <person name="Francino M.P."/>
            <person name="Goltsman E."/>
            <person name="Huang Y."/>
            <person name="Kopp O.R."/>
            <person name="Labarre L."/>
            <person name="Lapidus A."/>
            <person name="Lavire C."/>
            <person name="Marechal J."/>
            <person name="Martinez M."/>
            <person name="Mastronunzio J.E."/>
            <person name="Mullin B.C."/>
            <person name="Niemann J."/>
            <person name="Pujic P."/>
            <person name="Rawnsley T."/>
            <person name="Rouy Z."/>
            <person name="Schenowitz C."/>
            <person name="Sellstedt A."/>
            <person name="Tavares F."/>
            <person name="Tomkins J.P."/>
            <person name="Vallenet D."/>
            <person name="Valverde C."/>
            <person name="Wall L.G."/>
            <person name="Wang Y."/>
            <person name="Medigue C."/>
            <person name="Benson D.R."/>
        </authorList>
    </citation>
    <scope>NUCLEOTIDE SEQUENCE [LARGE SCALE GENOMIC DNA]</scope>
    <source>
        <strain evidence="3">DSM 45986 / CECT 9034 / ACN14a</strain>
    </source>
</reference>
<evidence type="ECO:0000313" key="3">
    <source>
        <dbReference type="Proteomes" id="UP000000657"/>
    </source>
</evidence>